<accession>A0A7X9YHB2</accession>
<evidence type="ECO:0000259" key="1">
    <source>
        <dbReference type="Pfam" id="PF04326"/>
    </source>
</evidence>
<protein>
    <recommendedName>
        <fullName evidence="1">Schlafen AlbA-2 domain-containing protein</fullName>
    </recommendedName>
</protein>
<keyword evidence="3" id="KW-1185">Reference proteome</keyword>
<proteinExistence type="predicted"/>
<comment type="caution">
    <text evidence="2">The sequence shown here is derived from an EMBL/GenBank/DDBJ whole genome shotgun (WGS) entry which is preliminary data.</text>
</comment>
<organism evidence="2 3">
    <name type="scientific">Collinsella acetigenes</name>
    <dbReference type="NCBI Taxonomy" id="2713419"/>
    <lineage>
        <taxon>Bacteria</taxon>
        <taxon>Bacillati</taxon>
        <taxon>Actinomycetota</taxon>
        <taxon>Coriobacteriia</taxon>
        <taxon>Coriobacteriales</taxon>
        <taxon>Coriobacteriaceae</taxon>
        <taxon>Collinsella</taxon>
    </lineage>
</organism>
<dbReference type="Proteomes" id="UP000546970">
    <property type="component" value="Unassembled WGS sequence"/>
</dbReference>
<dbReference type="InterPro" id="IPR007421">
    <property type="entry name" value="Schlafen_AlbA_2_dom"/>
</dbReference>
<dbReference type="RefSeq" id="WP_169276939.1">
    <property type="nucleotide sequence ID" value="NZ_JABBCP010000001.1"/>
</dbReference>
<evidence type="ECO:0000313" key="2">
    <source>
        <dbReference type="EMBL" id="NMF55277.1"/>
    </source>
</evidence>
<dbReference type="EMBL" id="JABBCP010000001">
    <property type="protein sequence ID" value="NMF55277.1"/>
    <property type="molecule type" value="Genomic_DNA"/>
</dbReference>
<dbReference type="Pfam" id="PF04326">
    <property type="entry name" value="SLFN_AlbA_2"/>
    <property type="match status" value="1"/>
</dbReference>
<feature type="domain" description="Schlafen AlbA-2" evidence="1">
    <location>
        <begin position="24"/>
        <end position="69"/>
    </location>
</feature>
<reference evidence="2 3" key="1">
    <citation type="submission" date="2020-04" db="EMBL/GenBank/DDBJ databases">
        <title>Collinsella sp. KGMB02528 nov., an anaerobic actinobacterium isolated from human feces.</title>
        <authorList>
            <person name="Han K.-I."/>
            <person name="Eom M.K."/>
            <person name="Kim J.-S."/>
            <person name="Lee K.C."/>
            <person name="Suh M.K."/>
            <person name="Park S.-H."/>
            <person name="Lee J.H."/>
            <person name="Kang S.W."/>
            <person name="Park J.-E."/>
            <person name="Oh B.S."/>
            <person name="Yu S.Y."/>
            <person name="Choi S.-H."/>
            <person name="Lee D.H."/>
            <person name="Yoon H."/>
            <person name="Kim B.-Y."/>
            <person name="Lee J.H."/>
            <person name="Lee J.-S."/>
        </authorList>
    </citation>
    <scope>NUCLEOTIDE SEQUENCE [LARGE SCALE GENOMIC DNA]</scope>
    <source>
        <strain evidence="2 3">KGMB02528</strain>
    </source>
</reference>
<gene>
    <name evidence="2" type="ORF">HF320_02860</name>
</gene>
<evidence type="ECO:0000313" key="3">
    <source>
        <dbReference type="Proteomes" id="UP000546970"/>
    </source>
</evidence>
<sequence>MNTGRFNIDEFVSFARRINSDTADVEVKTASMALPKDIVETLSAFANCSGGTVVCGLSEKEGFVPVEGFDAKRISEALS</sequence>
<dbReference type="AlphaFoldDB" id="A0A7X9YHB2"/>
<dbReference type="InterPro" id="IPR038461">
    <property type="entry name" value="Schlafen_AlbA_2_dom_sf"/>
</dbReference>
<dbReference type="Gene3D" id="3.30.950.30">
    <property type="entry name" value="Schlafen, AAA domain"/>
    <property type="match status" value="1"/>
</dbReference>
<name>A0A7X9YHB2_9ACTN</name>